<comment type="caution">
    <text evidence="7">The sequence shown here is derived from an EMBL/GenBank/DDBJ whole genome shotgun (WGS) entry which is preliminary data.</text>
</comment>
<feature type="region of interest" description="Disordered" evidence="5">
    <location>
        <begin position="225"/>
        <end position="279"/>
    </location>
</feature>
<evidence type="ECO:0000256" key="3">
    <source>
        <dbReference type="ARBA" id="ARBA00022989"/>
    </source>
</evidence>
<dbReference type="Proteomes" id="UP001153618">
    <property type="component" value="Unassembled WGS sequence"/>
</dbReference>
<organism evidence="7 8">
    <name type="scientific">Penicillium olsonii</name>
    <dbReference type="NCBI Taxonomy" id="99116"/>
    <lineage>
        <taxon>Eukaryota</taxon>
        <taxon>Fungi</taxon>
        <taxon>Dikarya</taxon>
        <taxon>Ascomycota</taxon>
        <taxon>Pezizomycotina</taxon>
        <taxon>Eurotiomycetes</taxon>
        <taxon>Eurotiomycetidae</taxon>
        <taxon>Eurotiales</taxon>
        <taxon>Aspergillaceae</taxon>
        <taxon>Penicillium</taxon>
    </lineage>
</organism>
<dbReference type="GO" id="GO:0071944">
    <property type="term" value="C:cell periphery"/>
    <property type="evidence" value="ECO:0007669"/>
    <property type="project" value="UniProtKB-ARBA"/>
</dbReference>
<dbReference type="EMBL" id="CAJVOS010000020">
    <property type="protein sequence ID" value="CAG8077968.1"/>
    <property type="molecule type" value="Genomic_DNA"/>
</dbReference>
<feature type="region of interest" description="Disordered" evidence="5">
    <location>
        <begin position="154"/>
        <end position="188"/>
    </location>
</feature>
<evidence type="ECO:0000256" key="1">
    <source>
        <dbReference type="ARBA" id="ARBA00004167"/>
    </source>
</evidence>
<sequence>MSDMLSSPYGLSVRRNGSCLNTETDCGATWSSFHACCPSGTKCPKGQGNVKCCPSDADCTELVDNTQCANSTANVYKAKGYFCCAKEMSAFMQKETTFVGCTDDISDLDDTVSLLAIRYHGMYQIESLWNVLVSTHMSTASTSTSSTAISTSASISTTSSSQAQTTTPAKNTAEPTPSATEPANSSPSHTGAIAGGVVGGVAGLALLAGLVWFFLRKRSRKNAAISLGTDDSPSPSDYDSGMAGNFGYFRTPGGSSEPKPPTELDSQQRTTLHELPQGY</sequence>
<proteinExistence type="predicted"/>
<evidence type="ECO:0000313" key="8">
    <source>
        <dbReference type="Proteomes" id="UP001153618"/>
    </source>
</evidence>
<name>A0A9W4MST2_PENOL</name>
<feature type="compositionally biased region" description="Polar residues" evidence="5">
    <location>
        <begin position="168"/>
        <end position="188"/>
    </location>
</feature>
<gene>
    <name evidence="7" type="ORF">POLS_LOCUS4028</name>
</gene>
<protein>
    <recommendedName>
        <fullName evidence="9">Mid2 domain-containing protein</fullName>
    </recommendedName>
</protein>
<reference evidence="7" key="1">
    <citation type="submission" date="2021-07" db="EMBL/GenBank/DDBJ databases">
        <authorList>
            <person name="Branca A.L. A."/>
        </authorList>
    </citation>
    <scope>NUCLEOTIDE SEQUENCE</scope>
</reference>
<dbReference type="PANTHER" id="PTHR15549">
    <property type="entry name" value="PAIRED IMMUNOGLOBULIN-LIKE TYPE 2 RECEPTOR"/>
    <property type="match status" value="1"/>
</dbReference>
<feature type="transmembrane region" description="Helical" evidence="6">
    <location>
        <begin position="192"/>
        <end position="215"/>
    </location>
</feature>
<evidence type="ECO:0000256" key="6">
    <source>
        <dbReference type="SAM" id="Phobius"/>
    </source>
</evidence>
<evidence type="ECO:0000313" key="7">
    <source>
        <dbReference type="EMBL" id="CAG8077968.1"/>
    </source>
</evidence>
<dbReference type="AlphaFoldDB" id="A0A9W4MST2"/>
<dbReference type="OrthoDB" id="4779287at2759"/>
<accession>A0A9W4MST2</accession>
<evidence type="ECO:0000256" key="5">
    <source>
        <dbReference type="SAM" id="MobiDB-lite"/>
    </source>
</evidence>
<evidence type="ECO:0000256" key="2">
    <source>
        <dbReference type="ARBA" id="ARBA00022692"/>
    </source>
</evidence>
<keyword evidence="4 6" id="KW-0472">Membrane</keyword>
<keyword evidence="8" id="KW-1185">Reference proteome</keyword>
<evidence type="ECO:0008006" key="9">
    <source>
        <dbReference type="Google" id="ProtNLM"/>
    </source>
</evidence>
<feature type="compositionally biased region" description="Low complexity" evidence="5">
    <location>
        <begin position="154"/>
        <end position="167"/>
    </location>
</feature>
<evidence type="ECO:0000256" key="4">
    <source>
        <dbReference type="ARBA" id="ARBA00023136"/>
    </source>
</evidence>
<feature type="compositionally biased region" description="Low complexity" evidence="5">
    <location>
        <begin position="230"/>
        <end position="240"/>
    </location>
</feature>
<comment type="subcellular location">
    <subcellularLocation>
        <location evidence="1">Membrane</location>
        <topology evidence="1">Single-pass membrane protein</topology>
    </subcellularLocation>
</comment>
<keyword evidence="2 6" id="KW-0812">Transmembrane</keyword>
<dbReference type="GO" id="GO:0016020">
    <property type="term" value="C:membrane"/>
    <property type="evidence" value="ECO:0007669"/>
    <property type="project" value="UniProtKB-SubCell"/>
</dbReference>
<keyword evidence="3 6" id="KW-1133">Transmembrane helix</keyword>
<dbReference type="InterPro" id="IPR051694">
    <property type="entry name" value="Immunoregulatory_rcpt-like"/>
</dbReference>